<evidence type="ECO:0000313" key="2">
    <source>
        <dbReference type="Proteomes" id="UP000218934"/>
    </source>
</evidence>
<name>A0A2A4FNQ7_9SPHN</name>
<dbReference type="EMBL" id="NWUF01000049">
    <property type="protein sequence ID" value="PCE39729.1"/>
    <property type="molecule type" value="Genomic_DNA"/>
</dbReference>
<evidence type="ECO:0008006" key="3">
    <source>
        <dbReference type="Google" id="ProtNLM"/>
    </source>
</evidence>
<reference evidence="1 2" key="1">
    <citation type="submission" date="2017-09" db="EMBL/GenBank/DDBJ databases">
        <title>The Catabolism of 3,6-Dichlorosalicylic acid is Initiated by the Cytochrome P450 Monooxygenase DsmABC in Rhizorhabdus dicambivorans Ndbn-20.</title>
        <authorList>
            <person name="Na L."/>
        </authorList>
    </citation>
    <scope>NUCLEOTIDE SEQUENCE [LARGE SCALE GENOMIC DNA]</scope>
    <source>
        <strain evidence="1 2">Ndbn-20m</strain>
    </source>
</reference>
<keyword evidence="2" id="KW-1185">Reference proteome</keyword>
<proteinExistence type="predicted"/>
<organism evidence="1 2">
    <name type="scientific">Rhizorhabdus dicambivorans</name>
    <dbReference type="NCBI Taxonomy" id="1850238"/>
    <lineage>
        <taxon>Bacteria</taxon>
        <taxon>Pseudomonadati</taxon>
        <taxon>Pseudomonadota</taxon>
        <taxon>Alphaproteobacteria</taxon>
        <taxon>Sphingomonadales</taxon>
        <taxon>Sphingomonadaceae</taxon>
        <taxon>Rhizorhabdus</taxon>
    </lineage>
</organism>
<comment type="caution">
    <text evidence="1">The sequence shown here is derived from an EMBL/GenBank/DDBJ whole genome shotgun (WGS) entry which is preliminary data.</text>
</comment>
<protein>
    <recommendedName>
        <fullName evidence="3">DUF1311 domain-containing protein</fullName>
    </recommendedName>
</protein>
<dbReference type="OrthoDB" id="9814069at2"/>
<dbReference type="KEGG" id="rdi:CMV14_10585"/>
<evidence type="ECO:0000313" key="1">
    <source>
        <dbReference type="EMBL" id="PCE39729.1"/>
    </source>
</evidence>
<dbReference type="AlphaFoldDB" id="A0A2A4FNQ7"/>
<dbReference type="RefSeq" id="WP_066969948.1">
    <property type="nucleotide sequence ID" value="NZ_CP023449.1"/>
</dbReference>
<gene>
    <name evidence="1" type="ORF">COO09_23985</name>
</gene>
<sequence>MFSALLFAAAPATGARAVDCSTATGGLERQICGDPVMIDYDRRIAAAYGRALAIWDGAIAPYVRRDQQRWMVGFQTIERLDGAIETQCVLSDNDCVRDEMRRRVEDVESGAYVHSGVYRSPSGMKLLLHPGLAAGYRVRVYDPARAAKVNLLTAADARAALREGTDEMISAMGDANGLPLPATDGCVLRLLPQPLAIRVVQTGACRGQAFDGVYSRLLDETLQSYELELH</sequence>
<dbReference type="Proteomes" id="UP000218934">
    <property type="component" value="Unassembled WGS sequence"/>
</dbReference>
<accession>A0A2A4FNQ7</accession>